<dbReference type="GO" id="GO:0004519">
    <property type="term" value="F:endonuclease activity"/>
    <property type="evidence" value="ECO:0007669"/>
    <property type="project" value="UniProtKB-KW"/>
</dbReference>
<accession>A0A8S5T554</accession>
<sequence>MGFDYSSRNKRWQAVRKLALKRDGYLCRESARYGKVVEATVVHHVWPAEDYPEYAYELWNLLSLCQAQHDAMHDRVTRALTPLGERWRRRTIPPPP</sequence>
<protein>
    <submittedName>
        <fullName evidence="1">HNH endonuclease bacteriophage, HNH Endonuclease, DNA.52A</fullName>
    </submittedName>
</protein>
<dbReference type="EMBL" id="BK032750">
    <property type="protein sequence ID" value="DAF58369.1"/>
    <property type="molecule type" value="Genomic_DNA"/>
</dbReference>
<proteinExistence type="predicted"/>
<reference evidence="1" key="1">
    <citation type="journal article" date="2021" name="Proc. Natl. Acad. Sci. U.S.A.">
        <title>A Catalog of Tens of Thousands of Viruses from Human Metagenomes Reveals Hidden Associations with Chronic Diseases.</title>
        <authorList>
            <person name="Tisza M.J."/>
            <person name="Buck C.B."/>
        </authorList>
    </citation>
    <scope>NUCLEOTIDE SEQUENCE</scope>
    <source>
        <strain evidence="1">Ct6eX13</strain>
    </source>
</reference>
<keyword evidence="1" id="KW-0378">Hydrolase</keyword>
<organism evidence="1">
    <name type="scientific">Myoviridae sp. ct6eX13</name>
    <dbReference type="NCBI Taxonomy" id="2827660"/>
    <lineage>
        <taxon>Viruses</taxon>
        <taxon>Duplodnaviria</taxon>
        <taxon>Heunggongvirae</taxon>
        <taxon>Uroviricota</taxon>
        <taxon>Caudoviricetes</taxon>
    </lineage>
</organism>
<name>A0A8S5T554_9CAUD</name>
<evidence type="ECO:0000313" key="1">
    <source>
        <dbReference type="EMBL" id="DAF58369.1"/>
    </source>
</evidence>
<keyword evidence="1" id="KW-0540">Nuclease</keyword>
<keyword evidence="1" id="KW-0255">Endonuclease</keyword>